<sequence>MKDLGEASYIIGIKIFRDRSKRMLGMTQNSYVKKVLKRFKMEHSKQEFLPMRQGVKLSNKQSPKIDEEHKRMLDVPYASVVGNIQYVVQCTGPDVAYASSVKAHWTAVKIILKYLRRTKYMFLVYIGGELILEGYSDASFQSDDDRCQITVRIYIHA</sequence>
<name>A0AAW2VBN1_9LAMI</name>
<gene>
    <name evidence="1" type="ORF">Slati_2889800</name>
</gene>
<evidence type="ECO:0008006" key="2">
    <source>
        <dbReference type="Google" id="ProtNLM"/>
    </source>
</evidence>
<organism evidence="1">
    <name type="scientific">Sesamum latifolium</name>
    <dbReference type="NCBI Taxonomy" id="2727402"/>
    <lineage>
        <taxon>Eukaryota</taxon>
        <taxon>Viridiplantae</taxon>
        <taxon>Streptophyta</taxon>
        <taxon>Embryophyta</taxon>
        <taxon>Tracheophyta</taxon>
        <taxon>Spermatophyta</taxon>
        <taxon>Magnoliopsida</taxon>
        <taxon>eudicotyledons</taxon>
        <taxon>Gunneridae</taxon>
        <taxon>Pentapetalae</taxon>
        <taxon>asterids</taxon>
        <taxon>lamiids</taxon>
        <taxon>Lamiales</taxon>
        <taxon>Pedaliaceae</taxon>
        <taxon>Sesamum</taxon>
    </lineage>
</organism>
<dbReference type="AlphaFoldDB" id="A0AAW2VBN1"/>
<proteinExistence type="predicted"/>
<evidence type="ECO:0000313" key="1">
    <source>
        <dbReference type="EMBL" id="KAL0427150.1"/>
    </source>
</evidence>
<comment type="caution">
    <text evidence="1">The sequence shown here is derived from an EMBL/GenBank/DDBJ whole genome shotgun (WGS) entry which is preliminary data.</text>
</comment>
<reference evidence="1" key="1">
    <citation type="submission" date="2020-06" db="EMBL/GenBank/DDBJ databases">
        <authorList>
            <person name="Li T."/>
            <person name="Hu X."/>
            <person name="Zhang T."/>
            <person name="Song X."/>
            <person name="Zhang H."/>
            <person name="Dai N."/>
            <person name="Sheng W."/>
            <person name="Hou X."/>
            <person name="Wei L."/>
        </authorList>
    </citation>
    <scope>NUCLEOTIDE SEQUENCE</scope>
    <source>
        <strain evidence="1">KEN1</strain>
        <tissue evidence="1">Leaf</tissue>
    </source>
</reference>
<reference evidence="1" key="2">
    <citation type="journal article" date="2024" name="Plant">
        <title>Genomic evolution and insights into agronomic trait innovations of Sesamum species.</title>
        <authorList>
            <person name="Miao H."/>
            <person name="Wang L."/>
            <person name="Qu L."/>
            <person name="Liu H."/>
            <person name="Sun Y."/>
            <person name="Le M."/>
            <person name="Wang Q."/>
            <person name="Wei S."/>
            <person name="Zheng Y."/>
            <person name="Lin W."/>
            <person name="Duan Y."/>
            <person name="Cao H."/>
            <person name="Xiong S."/>
            <person name="Wang X."/>
            <person name="Wei L."/>
            <person name="Li C."/>
            <person name="Ma Q."/>
            <person name="Ju M."/>
            <person name="Zhao R."/>
            <person name="Li G."/>
            <person name="Mu C."/>
            <person name="Tian Q."/>
            <person name="Mei H."/>
            <person name="Zhang T."/>
            <person name="Gao T."/>
            <person name="Zhang H."/>
        </authorList>
    </citation>
    <scope>NUCLEOTIDE SEQUENCE</scope>
    <source>
        <strain evidence="1">KEN1</strain>
    </source>
</reference>
<accession>A0AAW2VBN1</accession>
<dbReference type="EMBL" id="JACGWN010000010">
    <property type="protein sequence ID" value="KAL0427150.1"/>
    <property type="molecule type" value="Genomic_DNA"/>
</dbReference>
<protein>
    <recommendedName>
        <fullName evidence="2">Retrotransposon protein, putative, Ty1-copia subclass</fullName>
    </recommendedName>
</protein>